<protein>
    <submittedName>
        <fullName evidence="3">Uncharacterized protein</fullName>
    </submittedName>
</protein>
<sequence length="479" mass="49696">MYLAASSGTRSRAPDMTTKPDGHAHGLPGHRAANRPALVVVLGLCLSCALWSLTGFHGAHKSSAKPRKISEEALDELAAGLALRGGRWVVRPPAAGWGAAPYWGPTAQASTRGGKYVITAAAEVELERLHVLAASLRRWSPATKLVLFTAAASGSTDVLQAAGIEVLPFQLPNDTALDMYRFELYRGYLASLLERDSEAGVLLAGSPELLVQSDPWQHPLVQRMLDEDALLFTLEGGLAVGDVPLKALPQSQQLVEACFGTAAAKAMAGSPVSCAGLAIGGVGAALKYVSQLQRVAQAAASPECRLEGGDMAAHNYLLHHLGPAGNLSFAAHVRRNWESPMHATAYGWPVVVDKEGALSRIYRAMYPVQPVRSGDLRWDGPECVDGAQLQLDAVKTCPPPKDDKGGMGAGSKGNSAPAATAGAAEAAAAGKSPQDKAGRGIAAEQSKGLGKPAAAAAASAAVAKKSTGAAGGDRRRLRR</sequence>
<reference evidence="3" key="1">
    <citation type="submission" date="2020-11" db="EMBL/GenBank/DDBJ databases">
        <title>Chlorella ohadii genome sequencing and assembly.</title>
        <authorList>
            <person name="Murik O."/>
            <person name="Treves H."/>
            <person name="Kedem I."/>
            <person name="Shotland Y."/>
            <person name="Kaplan A."/>
        </authorList>
    </citation>
    <scope>NUCLEOTIDE SEQUENCE</scope>
    <source>
        <strain evidence="3">1</strain>
    </source>
</reference>
<feature type="region of interest" description="Disordered" evidence="1">
    <location>
        <begin position="1"/>
        <end position="29"/>
    </location>
</feature>
<comment type="caution">
    <text evidence="3">The sequence shown here is derived from an EMBL/GenBank/DDBJ whole genome shotgun (WGS) entry which is preliminary data.</text>
</comment>
<keyword evidence="2" id="KW-0812">Transmembrane</keyword>
<dbReference type="EMBL" id="JADXDR010000284">
    <property type="protein sequence ID" value="KAI7835344.1"/>
    <property type="molecule type" value="Genomic_DNA"/>
</dbReference>
<evidence type="ECO:0000256" key="1">
    <source>
        <dbReference type="SAM" id="MobiDB-lite"/>
    </source>
</evidence>
<feature type="compositionally biased region" description="Low complexity" evidence="1">
    <location>
        <begin position="416"/>
        <end position="429"/>
    </location>
</feature>
<feature type="transmembrane region" description="Helical" evidence="2">
    <location>
        <begin position="37"/>
        <end position="59"/>
    </location>
</feature>
<accession>A0AAD5DFQ3</accession>
<evidence type="ECO:0000313" key="4">
    <source>
        <dbReference type="Proteomes" id="UP001205105"/>
    </source>
</evidence>
<feature type="region of interest" description="Disordered" evidence="1">
    <location>
        <begin position="460"/>
        <end position="479"/>
    </location>
</feature>
<dbReference type="Proteomes" id="UP001205105">
    <property type="component" value="Unassembled WGS sequence"/>
</dbReference>
<proteinExistence type="predicted"/>
<keyword evidence="4" id="KW-1185">Reference proteome</keyword>
<gene>
    <name evidence="3" type="ORF">COHA_010753</name>
</gene>
<dbReference type="AlphaFoldDB" id="A0AAD5DFQ3"/>
<feature type="region of interest" description="Disordered" evidence="1">
    <location>
        <begin position="396"/>
        <end position="453"/>
    </location>
</feature>
<evidence type="ECO:0000313" key="3">
    <source>
        <dbReference type="EMBL" id="KAI7835344.1"/>
    </source>
</evidence>
<feature type="compositionally biased region" description="Polar residues" evidence="1">
    <location>
        <begin position="1"/>
        <end position="10"/>
    </location>
</feature>
<name>A0AAD5DFQ3_9CHLO</name>
<keyword evidence="2" id="KW-0472">Membrane</keyword>
<evidence type="ECO:0000256" key="2">
    <source>
        <dbReference type="SAM" id="Phobius"/>
    </source>
</evidence>
<organism evidence="3 4">
    <name type="scientific">Chlorella ohadii</name>
    <dbReference type="NCBI Taxonomy" id="2649997"/>
    <lineage>
        <taxon>Eukaryota</taxon>
        <taxon>Viridiplantae</taxon>
        <taxon>Chlorophyta</taxon>
        <taxon>core chlorophytes</taxon>
        <taxon>Trebouxiophyceae</taxon>
        <taxon>Chlorellales</taxon>
        <taxon>Chlorellaceae</taxon>
        <taxon>Chlorella clade</taxon>
        <taxon>Chlorella</taxon>
    </lineage>
</organism>
<keyword evidence="2" id="KW-1133">Transmembrane helix</keyword>